<evidence type="ECO:0000256" key="5">
    <source>
        <dbReference type="ARBA" id="ARBA00022989"/>
    </source>
</evidence>
<evidence type="ECO:0000256" key="3">
    <source>
        <dbReference type="ARBA" id="ARBA00022475"/>
    </source>
</evidence>
<evidence type="ECO:0000256" key="1">
    <source>
        <dbReference type="ARBA" id="ARBA00004651"/>
    </source>
</evidence>
<proteinExistence type="inferred from homology"/>
<feature type="transmembrane region" description="Helical" evidence="7">
    <location>
        <begin position="165"/>
        <end position="183"/>
    </location>
</feature>
<accession>A0A2D6YGA0</accession>
<evidence type="ECO:0000256" key="2">
    <source>
        <dbReference type="ARBA" id="ARBA00022448"/>
    </source>
</evidence>
<dbReference type="Proteomes" id="UP000226525">
    <property type="component" value="Unassembled WGS sequence"/>
</dbReference>
<comment type="similarity">
    <text evidence="7">Belongs to the binding-protein-dependent transport system permease family.</text>
</comment>
<dbReference type="SUPFAM" id="SSF161098">
    <property type="entry name" value="MetI-like"/>
    <property type="match status" value="1"/>
</dbReference>
<evidence type="ECO:0000256" key="4">
    <source>
        <dbReference type="ARBA" id="ARBA00022692"/>
    </source>
</evidence>
<dbReference type="InterPro" id="IPR035906">
    <property type="entry name" value="MetI-like_sf"/>
</dbReference>
<evidence type="ECO:0000256" key="7">
    <source>
        <dbReference type="RuleBase" id="RU363032"/>
    </source>
</evidence>
<dbReference type="PANTHER" id="PTHR43005">
    <property type="entry name" value="BLR7065 PROTEIN"/>
    <property type="match status" value="1"/>
</dbReference>
<protein>
    <recommendedName>
        <fullName evidence="8">ABC transmembrane type-1 domain-containing protein</fullName>
    </recommendedName>
</protein>
<dbReference type="EMBL" id="NZEX01000016">
    <property type="protein sequence ID" value="MAH62180.1"/>
    <property type="molecule type" value="Genomic_DNA"/>
</dbReference>
<reference evidence="10" key="1">
    <citation type="submission" date="2017-09" db="EMBL/GenBank/DDBJ databases">
        <title>The Reconstruction of 2,631 Draft Metagenome-Assembled Genomes from the Global Oceans.</title>
        <authorList>
            <person name="Tully B.J."/>
            <person name="Graham E.D."/>
            <person name="Heidelberg J.F."/>
        </authorList>
    </citation>
    <scope>NUCLEOTIDE SEQUENCE [LARGE SCALE GENOMIC DNA]</scope>
</reference>
<feature type="domain" description="ABC transmembrane type-1" evidence="8">
    <location>
        <begin position="70"/>
        <end position="282"/>
    </location>
</feature>
<evidence type="ECO:0000313" key="9">
    <source>
        <dbReference type="EMBL" id="MAH62180.1"/>
    </source>
</evidence>
<keyword evidence="4 7" id="KW-0812">Transmembrane</keyword>
<gene>
    <name evidence="9" type="ORF">CMN54_01770</name>
</gene>
<keyword evidence="5 7" id="KW-1133">Transmembrane helix</keyword>
<evidence type="ECO:0000256" key="6">
    <source>
        <dbReference type="ARBA" id="ARBA00023136"/>
    </source>
</evidence>
<evidence type="ECO:0000313" key="10">
    <source>
        <dbReference type="Proteomes" id="UP000226525"/>
    </source>
</evidence>
<feature type="transmembrane region" description="Helical" evidence="7">
    <location>
        <begin position="134"/>
        <end position="153"/>
    </location>
</feature>
<feature type="transmembrane region" description="Helical" evidence="7">
    <location>
        <begin position="104"/>
        <end position="128"/>
    </location>
</feature>
<dbReference type="PANTHER" id="PTHR43005:SF1">
    <property type="entry name" value="SPERMIDINE_PUTRESCINE TRANSPORT SYSTEM PERMEASE PROTEIN"/>
    <property type="match status" value="1"/>
</dbReference>
<dbReference type="CDD" id="cd06261">
    <property type="entry name" value="TM_PBP2"/>
    <property type="match status" value="1"/>
</dbReference>
<feature type="transmembrane region" description="Helical" evidence="7">
    <location>
        <begin position="66"/>
        <end position="92"/>
    </location>
</feature>
<name>A0A2D6YGA0_9DELT</name>
<keyword evidence="3" id="KW-1003">Cell membrane</keyword>
<dbReference type="InterPro" id="IPR000515">
    <property type="entry name" value="MetI-like"/>
</dbReference>
<dbReference type="GO" id="GO:0055085">
    <property type="term" value="P:transmembrane transport"/>
    <property type="evidence" value="ECO:0007669"/>
    <property type="project" value="InterPro"/>
</dbReference>
<dbReference type="Pfam" id="PF00528">
    <property type="entry name" value="BPD_transp_1"/>
    <property type="match status" value="1"/>
</dbReference>
<evidence type="ECO:0000259" key="8">
    <source>
        <dbReference type="PROSITE" id="PS50928"/>
    </source>
</evidence>
<keyword evidence="6 7" id="KW-0472">Membrane</keyword>
<dbReference type="GO" id="GO:0005886">
    <property type="term" value="C:plasma membrane"/>
    <property type="evidence" value="ECO:0007669"/>
    <property type="project" value="UniProtKB-SubCell"/>
</dbReference>
<dbReference type="Gene3D" id="1.10.3720.10">
    <property type="entry name" value="MetI-like"/>
    <property type="match status" value="1"/>
</dbReference>
<keyword evidence="2 7" id="KW-0813">Transport</keyword>
<comment type="subcellular location">
    <subcellularLocation>
        <location evidence="1 7">Cell membrane</location>
        <topology evidence="1 7">Multi-pass membrane protein</topology>
    </subcellularLocation>
</comment>
<feature type="transmembrane region" description="Helical" evidence="7">
    <location>
        <begin position="12"/>
        <end position="40"/>
    </location>
</feature>
<organism evidence="9 10">
    <name type="scientific">SAR324 cluster bacterium</name>
    <dbReference type="NCBI Taxonomy" id="2024889"/>
    <lineage>
        <taxon>Bacteria</taxon>
        <taxon>Deltaproteobacteria</taxon>
        <taxon>SAR324 cluster</taxon>
    </lineage>
</organism>
<dbReference type="PROSITE" id="PS50928">
    <property type="entry name" value="ABC_TM1"/>
    <property type="match status" value="1"/>
</dbReference>
<sequence length="292" mass="32260">MAKALQTLGSLSAFWFIFPCLLTLIFTSVYPVSFGIIVSLTNWNWGNQLDYVGFENYLNLLSDPEFWVVVGNTITFAISATAIEIALGFYLAVQVEKLRIPTELIRAMLMLPLMVSGIVVALMSKVMFDPFLGIINHLIRIFGIGPSAFYGAAKTAMSSIVAVDVWWQTAFVFVIMLAGLRGLPNDPIEAARVEGASEFTIFWKIRFPILRSLLLTVVIIRIIDTLKVFDIVFGTTGGGPGLATEVVQTFVYRTAYSYQQIGKAMATMILFSLLILSVSIALQSLQRKVESS</sequence>
<feature type="transmembrane region" description="Helical" evidence="7">
    <location>
        <begin position="264"/>
        <end position="285"/>
    </location>
</feature>
<comment type="caution">
    <text evidence="9">The sequence shown here is derived from an EMBL/GenBank/DDBJ whole genome shotgun (WGS) entry which is preliminary data.</text>
</comment>
<dbReference type="AlphaFoldDB" id="A0A2D6YGA0"/>